<evidence type="ECO:0000313" key="1">
    <source>
        <dbReference type="EMBL" id="AQG81395.1"/>
    </source>
</evidence>
<sequence length="354" mass="40692">MKQIKMYVYPDRSYSIKPDTNPYIKDLVKALEETEVSVVRSKTAWLGVIDIFRYAHRLDAVVFNWVEEVANRTMGHVQAIALIFLIPFLKLSGVKVIWTIHNKVSHSPKNRRIAAYFRKLLMKQADVRIAHTGDVQLPGARSIVYYPHPFKQNESTFPTSADSEYDVLVWGSILPYKGIKEFLEAVHARGDNNLRIHIQGKCPDSTYYQALMSLVTDRITICNKFTSDEELKTLMHASRTVVFTYQSQSVLSSGALIESIANFKTVIGPDFGNFKDCRQEGIAYTFSDFNDLIDSVYAIKEGRLPLIDPNDIEKYIRSYSWLDYAYYLRQQVENENVDNLYQSRQQLGQSNQLA</sequence>
<dbReference type="STRING" id="1178516.AWR27_19960"/>
<name>A0A1P9X1D5_9BACT</name>
<evidence type="ECO:0008006" key="3">
    <source>
        <dbReference type="Google" id="ProtNLM"/>
    </source>
</evidence>
<dbReference type="RefSeq" id="WP_077132856.1">
    <property type="nucleotide sequence ID" value="NZ_CP014263.1"/>
</dbReference>
<dbReference type="AlphaFoldDB" id="A0A1P9X1D5"/>
<evidence type="ECO:0000313" key="2">
    <source>
        <dbReference type="Proteomes" id="UP000187941"/>
    </source>
</evidence>
<gene>
    <name evidence="1" type="ORF">AWR27_19960</name>
</gene>
<dbReference type="KEGG" id="smon:AWR27_19960"/>
<accession>A0A1P9X1D5</accession>
<dbReference type="SUPFAM" id="SSF53756">
    <property type="entry name" value="UDP-Glycosyltransferase/glycogen phosphorylase"/>
    <property type="match status" value="1"/>
</dbReference>
<dbReference type="Gene3D" id="3.40.50.2000">
    <property type="entry name" value="Glycogen Phosphorylase B"/>
    <property type="match status" value="1"/>
</dbReference>
<dbReference type="OrthoDB" id="9765330at2"/>
<reference evidence="1 2" key="1">
    <citation type="submission" date="2016-01" db="EMBL/GenBank/DDBJ databases">
        <authorList>
            <person name="Oliw E.H."/>
        </authorList>
    </citation>
    <scope>NUCLEOTIDE SEQUENCE [LARGE SCALE GENOMIC DNA]</scope>
    <source>
        <strain evidence="1 2">DY10</strain>
    </source>
</reference>
<protein>
    <recommendedName>
        <fullName evidence="3">Glycosyltransferase</fullName>
    </recommendedName>
</protein>
<proteinExistence type="predicted"/>
<organism evidence="1 2">
    <name type="scientific">Spirosoma montaniterrae</name>
    <dbReference type="NCBI Taxonomy" id="1178516"/>
    <lineage>
        <taxon>Bacteria</taxon>
        <taxon>Pseudomonadati</taxon>
        <taxon>Bacteroidota</taxon>
        <taxon>Cytophagia</taxon>
        <taxon>Cytophagales</taxon>
        <taxon>Cytophagaceae</taxon>
        <taxon>Spirosoma</taxon>
    </lineage>
</organism>
<keyword evidence="2" id="KW-1185">Reference proteome</keyword>
<dbReference type="EMBL" id="CP014263">
    <property type="protein sequence ID" value="AQG81395.1"/>
    <property type="molecule type" value="Genomic_DNA"/>
</dbReference>
<dbReference type="Proteomes" id="UP000187941">
    <property type="component" value="Chromosome"/>
</dbReference>